<dbReference type="InterPro" id="IPR039425">
    <property type="entry name" value="RNA_pol_sigma-70-like"/>
</dbReference>
<dbReference type="GO" id="GO:0016987">
    <property type="term" value="F:sigma factor activity"/>
    <property type="evidence" value="ECO:0007669"/>
    <property type="project" value="UniProtKB-KW"/>
</dbReference>
<keyword evidence="4" id="KW-0238">DNA-binding</keyword>
<dbReference type="NCBIfam" id="TIGR02937">
    <property type="entry name" value="sigma70-ECF"/>
    <property type="match status" value="1"/>
</dbReference>
<evidence type="ECO:0000313" key="9">
    <source>
        <dbReference type="Proteomes" id="UP000176914"/>
    </source>
</evidence>
<comment type="caution">
    <text evidence="8">The sequence shown here is derived from an EMBL/GenBank/DDBJ whole genome shotgun (WGS) entry which is preliminary data.</text>
</comment>
<dbReference type="CDD" id="cd06171">
    <property type="entry name" value="Sigma70_r4"/>
    <property type="match status" value="1"/>
</dbReference>
<evidence type="ECO:0000259" key="6">
    <source>
        <dbReference type="Pfam" id="PF04542"/>
    </source>
</evidence>
<sequence>MKSSQEKAFLEAFEAHADALFRHAFFRVSDREKAYDLTQDTYLKAWDYVVQGGEVRQYKSFLYRILHNLIVDSYRKKSSRSLDELLENEATAAATEALLSEGSVREVEESMDESMLVVKIRERIPELPEHYRDVLTLRFIDGLGTGEIAEMTGVSENVVSVRIHRGIAKLKTICNTQ</sequence>
<dbReference type="Gene3D" id="1.10.1740.10">
    <property type="match status" value="1"/>
</dbReference>
<evidence type="ECO:0000256" key="4">
    <source>
        <dbReference type="ARBA" id="ARBA00023125"/>
    </source>
</evidence>
<keyword evidence="3" id="KW-0731">Sigma factor</keyword>
<dbReference type="GO" id="GO:0006352">
    <property type="term" value="P:DNA-templated transcription initiation"/>
    <property type="evidence" value="ECO:0007669"/>
    <property type="project" value="InterPro"/>
</dbReference>
<feature type="domain" description="RNA polymerase sigma factor 70 region 4 type 2" evidence="7">
    <location>
        <begin position="119"/>
        <end position="170"/>
    </location>
</feature>
<evidence type="ECO:0000256" key="3">
    <source>
        <dbReference type="ARBA" id="ARBA00023082"/>
    </source>
</evidence>
<gene>
    <name evidence="8" type="ORF">A3C20_01905</name>
</gene>
<evidence type="ECO:0000313" key="8">
    <source>
        <dbReference type="EMBL" id="OGG68467.1"/>
    </source>
</evidence>
<dbReference type="InterPro" id="IPR013249">
    <property type="entry name" value="RNA_pol_sigma70_r4_t2"/>
</dbReference>
<proteinExistence type="inferred from homology"/>
<reference evidence="8 9" key="1">
    <citation type="journal article" date="2016" name="Nat. Commun.">
        <title>Thousands of microbial genomes shed light on interconnected biogeochemical processes in an aquifer system.</title>
        <authorList>
            <person name="Anantharaman K."/>
            <person name="Brown C.T."/>
            <person name="Hug L.A."/>
            <person name="Sharon I."/>
            <person name="Castelle C.J."/>
            <person name="Probst A.J."/>
            <person name="Thomas B.C."/>
            <person name="Singh A."/>
            <person name="Wilkins M.J."/>
            <person name="Karaoz U."/>
            <person name="Brodie E.L."/>
            <person name="Williams K.H."/>
            <person name="Hubbard S.S."/>
            <person name="Banfield J.F."/>
        </authorList>
    </citation>
    <scope>NUCLEOTIDE SEQUENCE [LARGE SCALE GENOMIC DNA]</scope>
</reference>
<dbReference type="GO" id="GO:0003677">
    <property type="term" value="F:DNA binding"/>
    <property type="evidence" value="ECO:0007669"/>
    <property type="project" value="UniProtKB-KW"/>
</dbReference>
<evidence type="ECO:0000256" key="1">
    <source>
        <dbReference type="ARBA" id="ARBA00010641"/>
    </source>
</evidence>
<evidence type="ECO:0008006" key="10">
    <source>
        <dbReference type="Google" id="ProtNLM"/>
    </source>
</evidence>
<comment type="similarity">
    <text evidence="1">Belongs to the sigma-70 factor family. ECF subfamily.</text>
</comment>
<accession>A0A1F6E4E5</accession>
<protein>
    <recommendedName>
        <fullName evidence="10">RNA polymerase sigma factor</fullName>
    </recommendedName>
</protein>
<dbReference type="InterPro" id="IPR013324">
    <property type="entry name" value="RNA_pol_sigma_r3/r4-like"/>
</dbReference>
<dbReference type="AlphaFoldDB" id="A0A1F6E4E5"/>
<name>A0A1F6E4E5_9BACT</name>
<organism evidence="8 9">
    <name type="scientific">Candidatus Kaiserbacteria bacterium RIFCSPHIGHO2_02_FULL_55_25</name>
    <dbReference type="NCBI Taxonomy" id="1798498"/>
    <lineage>
        <taxon>Bacteria</taxon>
        <taxon>Candidatus Kaiseribacteriota</taxon>
    </lineage>
</organism>
<dbReference type="SUPFAM" id="SSF88946">
    <property type="entry name" value="Sigma2 domain of RNA polymerase sigma factors"/>
    <property type="match status" value="1"/>
</dbReference>
<keyword evidence="5" id="KW-0804">Transcription</keyword>
<evidence type="ECO:0000259" key="7">
    <source>
        <dbReference type="Pfam" id="PF08281"/>
    </source>
</evidence>
<dbReference type="PANTHER" id="PTHR43133">
    <property type="entry name" value="RNA POLYMERASE ECF-TYPE SIGMA FACTO"/>
    <property type="match status" value="1"/>
</dbReference>
<keyword evidence="2" id="KW-0805">Transcription regulation</keyword>
<evidence type="ECO:0000256" key="2">
    <source>
        <dbReference type="ARBA" id="ARBA00023015"/>
    </source>
</evidence>
<evidence type="ECO:0000256" key="5">
    <source>
        <dbReference type="ARBA" id="ARBA00023163"/>
    </source>
</evidence>
<dbReference type="EMBL" id="MFLL01000032">
    <property type="protein sequence ID" value="OGG68467.1"/>
    <property type="molecule type" value="Genomic_DNA"/>
</dbReference>
<dbReference type="Pfam" id="PF08281">
    <property type="entry name" value="Sigma70_r4_2"/>
    <property type="match status" value="1"/>
</dbReference>
<dbReference type="InterPro" id="IPR013325">
    <property type="entry name" value="RNA_pol_sigma_r2"/>
</dbReference>
<dbReference type="InterPro" id="IPR007627">
    <property type="entry name" value="RNA_pol_sigma70_r2"/>
</dbReference>
<dbReference type="PANTHER" id="PTHR43133:SF8">
    <property type="entry name" value="RNA POLYMERASE SIGMA FACTOR HI_1459-RELATED"/>
    <property type="match status" value="1"/>
</dbReference>
<dbReference type="SUPFAM" id="SSF88659">
    <property type="entry name" value="Sigma3 and sigma4 domains of RNA polymerase sigma factors"/>
    <property type="match status" value="1"/>
</dbReference>
<dbReference type="Gene3D" id="1.10.10.10">
    <property type="entry name" value="Winged helix-like DNA-binding domain superfamily/Winged helix DNA-binding domain"/>
    <property type="match status" value="1"/>
</dbReference>
<feature type="domain" description="RNA polymerase sigma-70 region 2" evidence="6">
    <location>
        <begin position="13"/>
        <end position="78"/>
    </location>
</feature>
<dbReference type="InterPro" id="IPR036388">
    <property type="entry name" value="WH-like_DNA-bd_sf"/>
</dbReference>
<dbReference type="InterPro" id="IPR014284">
    <property type="entry name" value="RNA_pol_sigma-70_dom"/>
</dbReference>
<dbReference type="Proteomes" id="UP000176914">
    <property type="component" value="Unassembled WGS sequence"/>
</dbReference>
<dbReference type="Pfam" id="PF04542">
    <property type="entry name" value="Sigma70_r2"/>
    <property type="match status" value="1"/>
</dbReference>